<accession>A0ABY7EZ71</accession>
<feature type="non-terminal residue" evidence="1">
    <location>
        <position position="1"/>
    </location>
</feature>
<proteinExistence type="predicted"/>
<dbReference type="EMBL" id="CP111020">
    <property type="protein sequence ID" value="WAR14146.1"/>
    <property type="molecule type" value="Genomic_DNA"/>
</dbReference>
<dbReference type="Proteomes" id="UP001164746">
    <property type="component" value="Chromosome 9"/>
</dbReference>
<gene>
    <name evidence="1" type="ORF">MAR_004251</name>
</gene>
<name>A0ABY7EZ71_MYAAR</name>
<protein>
    <submittedName>
        <fullName evidence="1">Uncharacterized protein</fullName>
    </submittedName>
</protein>
<reference evidence="1" key="1">
    <citation type="submission" date="2022-11" db="EMBL/GenBank/DDBJ databases">
        <title>Centuries of genome instability and evolution in soft-shell clam transmissible cancer (bioRxiv).</title>
        <authorList>
            <person name="Hart S.F.M."/>
            <person name="Yonemitsu M.A."/>
            <person name="Giersch R.M."/>
            <person name="Beal B.F."/>
            <person name="Arriagada G."/>
            <person name="Davis B.W."/>
            <person name="Ostrander E.A."/>
            <person name="Goff S.P."/>
            <person name="Metzger M.J."/>
        </authorList>
    </citation>
    <scope>NUCLEOTIDE SEQUENCE</scope>
    <source>
        <strain evidence="1">MELC-2E11</strain>
        <tissue evidence="1">Siphon/mantle</tissue>
    </source>
</reference>
<sequence>MELKKRLQRPSLELDVIINTNEVQHFLQHSYDVFNGKRKETRAEMDARRKRDVYRAMPDQLTQNELGR</sequence>
<evidence type="ECO:0000313" key="1">
    <source>
        <dbReference type="EMBL" id="WAR14146.1"/>
    </source>
</evidence>
<evidence type="ECO:0000313" key="2">
    <source>
        <dbReference type="Proteomes" id="UP001164746"/>
    </source>
</evidence>
<keyword evidence="2" id="KW-1185">Reference proteome</keyword>
<organism evidence="1 2">
    <name type="scientific">Mya arenaria</name>
    <name type="common">Soft-shell clam</name>
    <dbReference type="NCBI Taxonomy" id="6604"/>
    <lineage>
        <taxon>Eukaryota</taxon>
        <taxon>Metazoa</taxon>
        <taxon>Spiralia</taxon>
        <taxon>Lophotrochozoa</taxon>
        <taxon>Mollusca</taxon>
        <taxon>Bivalvia</taxon>
        <taxon>Autobranchia</taxon>
        <taxon>Heteroconchia</taxon>
        <taxon>Euheterodonta</taxon>
        <taxon>Imparidentia</taxon>
        <taxon>Neoheterodontei</taxon>
        <taxon>Myida</taxon>
        <taxon>Myoidea</taxon>
        <taxon>Myidae</taxon>
        <taxon>Mya</taxon>
    </lineage>
</organism>